<protein>
    <submittedName>
        <fullName evidence="2">Uncharacterized protein</fullName>
    </submittedName>
</protein>
<keyword evidence="3" id="KW-1185">Reference proteome</keyword>
<evidence type="ECO:0000256" key="1">
    <source>
        <dbReference type="SAM" id="SignalP"/>
    </source>
</evidence>
<gene>
    <name evidence="2" type="ORF">BDV98DRAFT_567776</name>
</gene>
<dbReference type="EMBL" id="ML178825">
    <property type="protein sequence ID" value="TFL01240.1"/>
    <property type="molecule type" value="Genomic_DNA"/>
</dbReference>
<reference evidence="2 3" key="1">
    <citation type="journal article" date="2019" name="Nat. Ecol. Evol.">
        <title>Megaphylogeny resolves global patterns of mushroom evolution.</title>
        <authorList>
            <person name="Varga T."/>
            <person name="Krizsan K."/>
            <person name="Foldi C."/>
            <person name="Dima B."/>
            <person name="Sanchez-Garcia M."/>
            <person name="Sanchez-Ramirez S."/>
            <person name="Szollosi G.J."/>
            <person name="Szarkandi J.G."/>
            <person name="Papp V."/>
            <person name="Albert L."/>
            <person name="Andreopoulos W."/>
            <person name="Angelini C."/>
            <person name="Antonin V."/>
            <person name="Barry K.W."/>
            <person name="Bougher N.L."/>
            <person name="Buchanan P."/>
            <person name="Buyck B."/>
            <person name="Bense V."/>
            <person name="Catcheside P."/>
            <person name="Chovatia M."/>
            <person name="Cooper J."/>
            <person name="Damon W."/>
            <person name="Desjardin D."/>
            <person name="Finy P."/>
            <person name="Geml J."/>
            <person name="Haridas S."/>
            <person name="Hughes K."/>
            <person name="Justo A."/>
            <person name="Karasinski D."/>
            <person name="Kautmanova I."/>
            <person name="Kiss B."/>
            <person name="Kocsube S."/>
            <person name="Kotiranta H."/>
            <person name="LaButti K.M."/>
            <person name="Lechner B.E."/>
            <person name="Liimatainen K."/>
            <person name="Lipzen A."/>
            <person name="Lukacs Z."/>
            <person name="Mihaltcheva S."/>
            <person name="Morgado L.N."/>
            <person name="Niskanen T."/>
            <person name="Noordeloos M.E."/>
            <person name="Ohm R.A."/>
            <person name="Ortiz-Santana B."/>
            <person name="Ovrebo C."/>
            <person name="Racz N."/>
            <person name="Riley R."/>
            <person name="Savchenko A."/>
            <person name="Shiryaev A."/>
            <person name="Soop K."/>
            <person name="Spirin V."/>
            <person name="Szebenyi C."/>
            <person name="Tomsovsky M."/>
            <person name="Tulloss R.E."/>
            <person name="Uehling J."/>
            <person name="Grigoriev I.V."/>
            <person name="Vagvolgyi C."/>
            <person name="Papp T."/>
            <person name="Martin F.M."/>
            <person name="Miettinen O."/>
            <person name="Hibbett D.S."/>
            <person name="Nagy L.G."/>
        </authorList>
    </citation>
    <scope>NUCLEOTIDE SEQUENCE [LARGE SCALE GENOMIC DNA]</scope>
    <source>
        <strain evidence="2 3">CBS 309.79</strain>
    </source>
</reference>
<keyword evidence="1" id="KW-0732">Signal</keyword>
<sequence length="227" mass="24017">MLFQALALFAAAAVASAASLPVSEDGRQVVTHYEEENWCEVIDWDTKCEQFIPAAWTGGASKVLKSSCTAGDKDGNNKSTQSTVFCSASNSDVASDSWVTGFVVSMAGANPLAGGAPTDTFDCGNTGTFHDGRLVTSHHADEDWCTSNHWHDYCDEMKPTGSNVLLSSCQPGDKSGRDKETKSTVFCSVGNLDIPGQQTWITGFVITMAGSLTTDGSDPKDTTHCPA</sequence>
<accession>A0A5C3QJB3</accession>
<name>A0A5C3QJB3_9AGAR</name>
<proteinExistence type="predicted"/>
<evidence type="ECO:0000313" key="2">
    <source>
        <dbReference type="EMBL" id="TFL01240.1"/>
    </source>
</evidence>
<feature type="chain" id="PRO_5022706434" evidence="1">
    <location>
        <begin position="18"/>
        <end position="227"/>
    </location>
</feature>
<dbReference type="Proteomes" id="UP000305067">
    <property type="component" value="Unassembled WGS sequence"/>
</dbReference>
<dbReference type="AlphaFoldDB" id="A0A5C3QJB3"/>
<feature type="signal peptide" evidence="1">
    <location>
        <begin position="1"/>
        <end position="17"/>
    </location>
</feature>
<organism evidence="2 3">
    <name type="scientific">Pterulicium gracile</name>
    <dbReference type="NCBI Taxonomy" id="1884261"/>
    <lineage>
        <taxon>Eukaryota</taxon>
        <taxon>Fungi</taxon>
        <taxon>Dikarya</taxon>
        <taxon>Basidiomycota</taxon>
        <taxon>Agaricomycotina</taxon>
        <taxon>Agaricomycetes</taxon>
        <taxon>Agaricomycetidae</taxon>
        <taxon>Agaricales</taxon>
        <taxon>Pleurotineae</taxon>
        <taxon>Pterulaceae</taxon>
        <taxon>Pterulicium</taxon>
    </lineage>
</organism>
<evidence type="ECO:0000313" key="3">
    <source>
        <dbReference type="Proteomes" id="UP000305067"/>
    </source>
</evidence>